<proteinExistence type="predicted"/>
<dbReference type="Proteomes" id="UP001562457">
    <property type="component" value="Unassembled WGS sequence"/>
</dbReference>
<accession>A0A4U8TET9</accession>
<dbReference type="CDD" id="cd02440">
    <property type="entry name" value="AdoMet_MTases"/>
    <property type="match status" value="1"/>
</dbReference>
<dbReference type="GO" id="GO:0008276">
    <property type="term" value="F:protein methyltransferase activity"/>
    <property type="evidence" value="ECO:0007669"/>
    <property type="project" value="TreeGrafter"/>
</dbReference>
<dbReference type="SUPFAM" id="SSF53335">
    <property type="entry name" value="S-adenosyl-L-methionine-dependent methyltransferases"/>
    <property type="match status" value="1"/>
</dbReference>
<dbReference type="RefSeq" id="WP_034318609.1">
    <property type="nucleotide sequence ID" value="NZ_BAAFHN010000010.1"/>
</dbReference>
<dbReference type="PANTHER" id="PTHR43648:SF1">
    <property type="entry name" value="ELECTRON TRANSFER FLAVOPROTEIN BETA SUBUNIT LYSINE METHYLTRANSFERASE"/>
    <property type="match status" value="1"/>
</dbReference>
<keyword evidence="4" id="KW-0687">Ribonucleoprotein</keyword>
<dbReference type="PANTHER" id="PTHR43648">
    <property type="entry name" value="ELECTRON TRANSFER FLAVOPROTEIN BETA SUBUNIT LYSINE METHYLTRANSFERASE"/>
    <property type="match status" value="1"/>
</dbReference>
<dbReference type="GO" id="GO:0032259">
    <property type="term" value="P:methylation"/>
    <property type="evidence" value="ECO:0007669"/>
    <property type="project" value="UniProtKB-KW"/>
</dbReference>
<evidence type="ECO:0000256" key="2">
    <source>
        <dbReference type="ARBA" id="ARBA00022679"/>
    </source>
</evidence>
<name>A0A4U8TET9_9HELI</name>
<organism evidence="4 5">
    <name type="scientific">Helicobacter trogontum</name>
    <dbReference type="NCBI Taxonomy" id="50960"/>
    <lineage>
        <taxon>Bacteria</taxon>
        <taxon>Pseudomonadati</taxon>
        <taxon>Campylobacterota</taxon>
        <taxon>Epsilonproteobacteria</taxon>
        <taxon>Campylobacterales</taxon>
        <taxon>Helicobacteraceae</taxon>
        <taxon>Helicobacter</taxon>
    </lineage>
</organism>
<reference evidence="3 6" key="3">
    <citation type="submission" date="2024-06" db="EMBL/GenBank/DDBJ databases">
        <title>Draft genome sequence of Helicobacter trogontum NHP16-4001.</title>
        <authorList>
            <person name="Rimbara E."/>
            <person name="Suzuki M."/>
        </authorList>
    </citation>
    <scope>NUCLEOTIDE SEQUENCE [LARGE SCALE GENOMIC DNA]</scope>
    <source>
        <strain evidence="3 6">NHP16-4001</strain>
    </source>
</reference>
<dbReference type="InterPro" id="IPR029063">
    <property type="entry name" value="SAM-dependent_MTases_sf"/>
</dbReference>
<reference evidence="4" key="2">
    <citation type="submission" date="2018-04" db="EMBL/GenBank/DDBJ databases">
        <authorList>
            <person name="Sheh A."/>
            <person name="Shen Z."/>
            <person name="Mannion A.J."/>
            <person name="Fox J.G."/>
        </authorList>
    </citation>
    <scope>NUCLEOTIDE SEQUENCE</scope>
    <source>
        <strain evidence="4">ATCC 49310</strain>
    </source>
</reference>
<keyword evidence="1 4" id="KW-0489">Methyltransferase</keyword>
<dbReference type="STRING" id="50960.LS81_06510"/>
<evidence type="ECO:0000313" key="6">
    <source>
        <dbReference type="Proteomes" id="UP001562457"/>
    </source>
</evidence>
<sequence length="373" mass="42571">MTDNNQLLPYMIKGKQLDDNMLSADTRGQKLIWRTDKSQSEIEMIMQKIHDAIQNITQSFKVDAHEVQLYNLPLISPKKTIKTHDEALHHLHACHCNFKTPLYTSLVIREISAQRNIKERKGNFLTKKFITQANKKLKKAKNKHLLFCKNTPNYTPKDIQVSVNANVFLCQNKDWITEYKLSITPVVCGRFYIRPSWHTENKEYDNLIIDPSLSFGSGHHATTAMCIMLLSEMNLQGKDMLDVGCGSGILSLVAAKLNANIYACDTDIEAYRQSKQNFAINNLTCKEIWQGSIQGVKQFDVPKSYDVICANIVSSVLLLLKKDLIACLKQDGILILSGILQEHEAKILEGFHTLALIEKKQIDEWLCFKFIKK</sequence>
<dbReference type="AlphaFoldDB" id="A0A4U8TET9"/>
<dbReference type="Proteomes" id="UP000029861">
    <property type="component" value="Unassembled WGS sequence"/>
</dbReference>
<reference evidence="4 5" key="1">
    <citation type="journal article" date="2014" name="Genome Announc.">
        <title>Draft genome sequences of eight enterohepatic helicobacter species isolated from both laboratory and wild rodents.</title>
        <authorList>
            <person name="Sheh A."/>
            <person name="Shen Z."/>
            <person name="Fox J.G."/>
        </authorList>
    </citation>
    <scope>NUCLEOTIDE SEQUENCE [LARGE SCALE GENOMIC DNA]</scope>
    <source>
        <strain evidence="4 5">ATCC 49310</strain>
    </source>
</reference>
<dbReference type="InterPro" id="IPR050078">
    <property type="entry name" value="Ribosomal_L11_MeTrfase_PrmA"/>
</dbReference>
<keyword evidence="4" id="KW-0689">Ribosomal protein</keyword>
<keyword evidence="2 4" id="KW-0808">Transferase</keyword>
<evidence type="ECO:0000256" key="1">
    <source>
        <dbReference type="ARBA" id="ARBA00022603"/>
    </source>
</evidence>
<evidence type="ECO:0000313" key="3">
    <source>
        <dbReference type="EMBL" id="GAB0172650.1"/>
    </source>
</evidence>
<comment type="caution">
    <text evidence="4">The sequence shown here is derived from an EMBL/GenBank/DDBJ whole genome shotgun (WGS) entry which is preliminary data.</text>
</comment>
<protein>
    <submittedName>
        <fullName evidence="4">50S ribosomal protein L11 methyltransferase</fullName>
    </submittedName>
    <submittedName>
        <fullName evidence="3">Ribosomal protein L11 methyltransferase PrmA</fullName>
    </submittedName>
</protein>
<dbReference type="EMBL" id="JRPK02000015">
    <property type="protein sequence ID" value="TLD98184.1"/>
    <property type="molecule type" value="Genomic_DNA"/>
</dbReference>
<dbReference type="EMBL" id="BAAFHN010000010">
    <property type="protein sequence ID" value="GAB0172650.1"/>
    <property type="molecule type" value="Genomic_DNA"/>
</dbReference>
<dbReference type="Gene3D" id="3.40.50.150">
    <property type="entry name" value="Vaccinia Virus protein VP39"/>
    <property type="match status" value="1"/>
</dbReference>
<dbReference type="Pfam" id="PF06325">
    <property type="entry name" value="PrmA"/>
    <property type="match status" value="1"/>
</dbReference>
<evidence type="ECO:0000313" key="5">
    <source>
        <dbReference type="Proteomes" id="UP000029861"/>
    </source>
</evidence>
<evidence type="ECO:0000313" key="4">
    <source>
        <dbReference type="EMBL" id="TLD98184.1"/>
    </source>
</evidence>
<gene>
    <name evidence="3" type="primary">prmA</name>
    <name evidence="4" type="ORF">LS80_005605</name>
    <name evidence="3" type="ORF">NHP164001_06630</name>
</gene>
<keyword evidence="6" id="KW-1185">Reference proteome</keyword>
<dbReference type="GO" id="GO:0005840">
    <property type="term" value="C:ribosome"/>
    <property type="evidence" value="ECO:0007669"/>
    <property type="project" value="UniProtKB-KW"/>
</dbReference>